<protein>
    <submittedName>
        <fullName evidence="2">Uncharacterized protein</fullName>
    </submittedName>
</protein>
<sequence length="74" mass="7729">MGRVKPSVLLGLTVKTASKAPETISISHAIGHLHGAQASNAGNVGSDVVDDALVPDDGDRGSDRQRADGRNRRR</sequence>
<feature type="compositionally biased region" description="Basic and acidic residues" evidence="1">
    <location>
        <begin position="57"/>
        <end position="74"/>
    </location>
</feature>
<name>A0A124E7U5_MYCTH</name>
<dbReference type="AlphaFoldDB" id="A0A124E7U5"/>
<dbReference type="EMBL" id="BCTB01000003">
    <property type="protein sequence ID" value="GAT13659.1"/>
    <property type="molecule type" value="Genomic_DNA"/>
</dbReference>
<reference evidence="3" key="2">
    <citation type="submission" date="2016-02" db="EMBL/GenBank/DDBJ databases">
        <title>Draft genome sequence of five rapidly growing Mycobacterium species.</title>
        <authorList>
            <person name="Katahira K."/>
            <person name="Gotou Y."/>
            <person name="Iida K."/>
            <person name="Ogura Y."/>
            <person name="Hayashi T."/>
        </authorList>
    </citation>
    <scope>NUCLEOTIDE SEQUENCE [LARGE SCALE GENOMIC DNA]</scope>
    <source>
        <strain evidence="3">JCM6362</strain>
    </source>
</reference>
<evidence type="ECO:0000313" key="3">
    <source>
        <dbReference type="Proteomes" id="UP000069654"/>
    </source>
</evidence>
<dbReference type="STRING" id="1797.RMCT_0630"/>
<evidence type="ECO:0000313" key="2">
    <source>
        <dbReference type="EMBL" id="GAT13659.1"/>
    </source>
</evidence>
<evidence type="ECO:0000256" key="1">
    <source>
        <dbReference type="SAM" id="MobiDB-lite"/>
    </source>
</evidence>
<comment type="caution">
    <text evidence="2">The sequence shown here is derived from an EMBL/GenBank/DDBJ whole genome shotgun (WGS) entry which is preliminary data.</text>
</comment>
<proteinExistence type="predicted"/>
<gene>
    <name evidence="2" type="ORF">RMCT_0630</name>
</gene>
<feature type="region of interest" description="Disordered" evidence="1">
    <location>
        <begin position="37"/>
        <end position="74"/>
    </location>
</feature>
<organism evidence="2 3">
    <name type="scientific">Mycolicibacterium thermoresistibile</name>
    <name type="common">Mycobacterium thermoresistibile</name>
    <dbReference type="NCBI Taxonomy" id="1797"/>
    <lineage>
        <taxon>Bacteria</taxon>
        <taxon>Bacillati</taxon>
        <taxon>Actinomycetota</taxon>
        <taxon>Actinomycetes</taxon>
        <taxon>Mycobacteriales</taxon>
        <taxon>Mycobacteriaceae</taxon>
        <taxon>Mycolicibacterium</taxon>
    </lineage>
</organism>
<accession>A0A124E7U5</accession>
<dbReference type="Proteomes" id="UP000069654">
    <property type="component" value="Unassembled WGS sequence"/>
</dbReference>
<reference evidence="2 3" key="1">
    <citation type="journal article" date="2016" name="Genome Announc.">
        <title>Draft Genome Sequences of Five Rapidly Growing Mycobacterium Species, M. thermoresistibile, M. fortuitum subsp. acetamidolyticum, M. canariasense, M. brisbanense, and M. novocastrense.</title>
        <authorList>
            <person name="Katahira K."/>
            <person name="Ogura Y."/>
            <person name="Gotoh Y."/>
            <person name="Hayashi T."/>
        </authorList>
    </citation>
    <scope>NUCLEOTIDE SEQUENCE [LARGE SCALE GENOMIC DNA]</scope>
    <source>
        <strain evidence="2 3">JCM6362</strain>
    </source>
</reference>